<evidence type="ECO:0000256" key="5">
    <source>
        <dbReference type="ARBA" id="ARBA00022989"/>
    </source>
</evidence>
<dbReference type="CDD" id="cd04590">
    <property type="entry name" value="CBS_pair_CorC_HlyC_assoc"/>
    <property type="match status" value="1"/>
</dbReference>
<dbReference type="SUPFAM" id="SSF56176">
    <property type="entry name" value="FAD-binding/transporter-associated domain-like"/>
    <property type="match status" value="1"/>
</dbReference>
<comment type="similarity">
    <text evidence="2">Belongs to the UPF0053 family.</text>
</comment>
<dbReference type="InterPro" id="IPR036318">
    <property type="entry name" value="FAD-bd_PCMH-like_sf"/>
</dbReference>
<dbReference type="Pfam" id="PF03471">
    <property type="entry name" value="CorC_HlyC"/>
    <property type="match status" value="1"/>
</dbReference>
<evidence type="ECO:0000256" key="3">
    <source>
        <dbReference type="ARBA" id="ARBA00022692"/>
    </source>
</evidence>
<evidence type="ECO:0000256" key="10">
    <source>
        <dbReference type="SAM" id="Phobius"/>
    </source>
</evidence>
<dbReference type="EMBL" id="JBHSHL010000011">
    <property type="protein sequence ID" value="MFC4804052.1"/>
    <property type="molecule type" value="Genomic_DNA"/>
</dbReference>
<evidence type="ECO:0000256" key="8">
    <source>
        <dbReference type="PROSITE-ProRule" id="PRU00703"/>
    </source>
</evidence>
<sequence length="422" mass="47771">MRLRSLLEHSIGIQVVLLVVLLLFSAFFSSSETALMSISKIRLRHLAETNVKNARKTQALLDEPNKLLGTILVGNNLVNIAASAIATSLSITLWKGKGVGIATLVMTILVLIFGEVTPKNLAMDYTEEIVLFITPFMQKIVFLFRPVVAVLTLITNAIIGMFGGKVNEKKPLITEEELKTIVEVSSQEGVLESDEKEIIDNIFEYSDLRIRDIMVQRMDIEAVDCNASYEETIEAFGAKRFSRIPVYEDTIDNVIGVLYAKDLFFMSVEERDRFSVKDYMRPPVYTYEFIKISDFFRRMQGERVHLAIVLDEYEGVAGIVTMEDIIESILGDINDEYDPQDDQDIVCIKEGEYIVNGYVKLEDINDMIGTHFESEDFESIGGLILGILGRVPKTGEIVPYENSRFVIEKVDKSRIMKIRLFN</sequence>
<feature type="transmembrane region" description="Helical" evidence="10">
    <location>
        <begin position="136"/>
        <end position="162"/>
    </location>
</feature>
<name>A0ABV9QJX9_9FIRM</name>
<feature type="domain" description="CNNM transmembrane" evidence="12">
    <location>
        <begin position="7"/>
        <end position="195"/>
    </location>
</feature>
<dbReference type="InterPro" id="IPR046342">
    <property type="entry name" value="CBS_dom_sf"/>
</dbReference>
<evidence type="ECO:0000256" key="1">
    <source>
        <dbReference type="ARBA" id="ARBA00004141"/>
    </source>
</evidence>
<keyword evidence="5 9" id="KW-1133">Transmembrane helix</keyword>
<feature type="transmembrane region" description="Helical" evidence="10">
    <location>
        <begin position="12"/>
        <end position="30"/>
    </location>
</feature>
<feature type="domain" description="CBS" evidence="11">
    <location>
        <begin position="214"/>
        <end position="273"/>
    </location>
</feature>
<dbReference type="SUPFAM" id="SSF54631">
    <property type="entry name" value="CBS-domain pair"/>
    <property type="match status" value="1"/>
</dbReference>
<evidence type="ECO:0000313" key="13">
    <source>
        <dbReference type="EMBL" id="MFC4804052.1"/>
    </source>
</evidence>
<keyword evidence="3 9" id="KW-0812">Transmembrane</keyword>
<dbReference type="InterPro" id="IPR002550">
    <property type="entry name" value="CNNM"/>
</dbReference>
<feature type="transmembrane region" description="Helical" evidence="10">
    <location>
        <begin position="98"/>
        <end position="116"/>
    </location>
</feature>
<evidence type="ECO:0000259" key="12">
    <source>
        <dbReference type="PROSITE" id="PS51846"/>
    </source>
</evidence>
<dbReference type="Pfam" id="PF01595">
    <property type="entry name" value="CNNM"/>
    <property type="match status" value="1"/>
</dbReference>
<keyword evidence="7 9" id="KW-0472">Membrane</keyword>
<evidence type="ECO:0000256" key="7">
    <source>
        <dbReference type="ARBA" id="ARBA00023136"/>
    </source>
</evidence>
<dbReference type="SMART" id="SM01091">
    <property type="entry name" value="CorC_HlyC"/>
    <property type="match status" value="1"/>
</dbReference>
<dbReference type="PROSITE" id="PS51846">
    <property type="entry name" value="CNNM"/>
    <property type="match status" value="1"/>
</dbReference>
<protein>
    <submittedName>
        <fullName evidence="13">HlyC/CorC family transporter</fullName>
    </submittedName>
</protein>
<comment type="subcellular location">
    <subcellularLocation>
        <location evidence="1">Membrane</location>
        <topology evidence="1">Multi-pass membrane protein</topology>
    </subcellularLocation>
</comment>
<dbReference type="InterPro" id="IPR005170">
    <property type="entry name" value="Transptr-assoc_dom"/>
</dbReference>
<dbReference type="PANTHER" id="PTHR22777">
    <property type="entry name" value="HEMOLYSIN-RELATED"/>
    <property type="match status" value="1"/>
</dbReference>
<reference evidence="14" key="1">
    <citation type="journal article" date="2019" name="Int. J. Syst. Evol. Microbiol.">
        <title>The Global Catalogue of Microorganisms (GCM) 10K type strain sequencing project: providing services to taxonomists for standard genome sequencing and annotation.</title>
        <authorList>
            <consortium name="The Broad Institute Genomics Platform"/>
            <consortium name="The Broad Institute Genome Sequencing Center for Infectious Disease"/>
            <person name="Wu L."/>
            <person name="Ma J."/>
        </authorList>
    </citation>
    <scope>NUCLEOTIDE SEQUENCE [LARGE SCALE GENOMIC DNA]</scope>
    <source>
        <strain evidence="14">CCUG 46385</strain>
    </source>
</reference>
<dbReference type="PROSITE" id="PS51371">
    <property type="entry name" value="CBS"/>
    <property type="match status" value="2"/>
</dbReference>
<dbReference type="PANTHER" id="PTHR22777:SF17">
    <property type="entry name" value="UPF0053 PROTEIN SLL0260"/>
    <property type="match status" value="1"/>
</dbReference>
<comment type="caution">
    <text evidence="13">The sequence shown here is derived from an EMBL/GenBank/DDBJ whole genome shotgun (WGS) entry which is preliminary data.</text>
</comment>
<evidence type="ECO:0000256" key="6">
    <source>
        <dbReference type="ARBA" id="ARBA00023122"/>
    </source>
</evidence>
<feature type="transmembrane region" description="Helical" evidence="10">
    <location>
        <begin position="67"/>
        <end position="86"/>
    </location>
</feature>
<evidence type="ECO:0000256" key="9">
    <source>
        <dbReference type="PROSITE-ProRule" id="PRU01193"/>
    </source>
</evidence>
<dbReference type="Pfam" id="PF00571">
    <property type="entry name" value="CBS"/>
    <property type="match status" value="2"/>
</dbReference>
<dbReference type="InterPro" id="IPR000644">
    <property type="entry name" value="CBS_dom"/>
</dbReference>
<evidence type="ECO:0000256" key="4">
    <source>
        <dbReference type="ARBA" id="ARBA00022737"/>
    </source>
</evidence>
<dbReference type="Proteomes" id="UP001595916">
    <property type="component" value="Unassembled WGS sequence"/>
</dbReference>
<feature type="domain" description="CBS" evidence="11">
    <location>
        <begin position="279"/>
        <end position="336"/>
    </location>
</feature>
<keyword evidence="14" id="KW-1185">Reference proteome</keyword>
<evidence type="ECO:0000256" key="2">
    <source>
        <dbReference type="ARBA" id="ARBA00006337"/>
    </source>
</evidence>
<dbReference type="Gene3D" id="3.10.580.10">
    <property type="entry name" value="CBS-domain"/>
    <property type="match status" value="1"/>
</dbReference>
<proteinExistence type="inferred from homology"/>
<dbReference type="InterPro" id="IPR044751">
    <property type="entry name" value="Ion_transp-like_CBS"/>
</dbReference>
<evidence type="ECO:0000313" key="14">
    <source>
        <dbReference type="Proteomes" id="UP001595916"/>
    </source>
</evidence>
<gene>
    <name evidence="13" type="ORF">ACFO4R_03060</name>
</gene>
<organism evidence="13 14">
    <name type="scientific">Filifactor villosus</name>
    <dbReference type="NCBI Taxonomy" id="29374"/>
    <lineage>
        <taxon>Bacteria</taxon>
        <taxon>Bacillati</taxon>
        <taxon>Bacillota</taxon>
        <taxon>Clostridia</taxon>
        <taxon>Peptostreptococcales</taxon>
        <taxon>Filifactoraceae</taxon>
        <taxon>Filifactor</taxon>
    </lineage>
</organism>
<keyword evidence="6 8" id="KW-0129">CBS domain</keyword>
<dbReference type="InterPro" id="IPR016169">
    <property type="entry name" value="FAD-bd_PCMH_sub2"/>
</dbReference>
<keyword evidence="4" id="KW-0677">Repeat</keyword>
<dbReference type="Gene3D" id="3.30.465.10">
    <property type="match status" value="1"/>
</dbReference>
<accession>A0ABV9QJX9</accession>
<evidence type="ECO:0000259" key="11">
    <source>
        <dbReference type="PROSITE" id="PS51371"/>
    </source>
</evidence>